<comment type="similarity">
    <text evidence="3">In the N-terminal section; belongs to the MoaB/Mog family.</text>
</comment>
<gene>
    <name evidence="15" type="ORF">TBRA_LOCUS16499</name>
</gene>
<evidence type="ECO:0000256" key="7">
    <source>
        <dbReference type="ARBA" id="ARBA00022723"/>
    </source>
</evidence>
<feature type="compositionally biased region" description="Low complexity" evidence="13">
    <location>
        <begin position="569"/>
        <end position="582"/>
    </location>
</feature>
<dbReference type="CDD" id="cd00886">
    <property type="entry name" value="MogA_MoaB"/>
    <property type="match status" value="1"/>
</dbReference>
<dbReference type="Pfam" id="PF03453">
    <property type="entry name" value="MoeA_N"/>
    <property type="match status" value="1"/>
</dbReference>
<evidence type="ECO:0000256" key="8">
    <source>
        <dbReference type="ARBA" id="ARBA00022741"/>
    </source>
</evidence>
<dbReference type="GO" id="GO:0061599">
    <property type="term" value="F:molybdopterin molybdotransferase activity"/>
    <property type="evidence" value="ECO:0007669"/>
    <property type="project" value="TreeGrafter"/>
</dbReference>
<reference evidence="15 16" key="1">
    <citation type="submission" date="2020-02" db="EMBL/GenBank/DDBJ databases">
        <authorList>
            <person name="Ferguson B K."/>
        </authorList>
    </citation>
    <scope>NUCLEOTIDE SEQUENCE [LARGE SCALE GENOMIC DNA]</scope>
</reference>
<evidence type="ECO:0000256" key="12">
    <source>
        <dbReference type="ARBA" id="ARBA00023268"/>
    </source>
</evidence>
<evidence type="ECO:0000256" key="2">
    <source>
        <dbReference type="ARBA" id="ARBA00005046"/>
    </source>
</evidence>
<dbReference type="OrthoDB" id="4349954at2759"/>
<dbReference type="AlphaFoldDB" id="A0A6H5JBB2"/>
<dbReference type="InterPro" id="IPR036135">
    <property type="entry name" value="MoeA_linker/N_sf"/>
</dbReference>
<dbReference type="NCBIfam" id="TIGR00177">
    <property type="entry name" value="molyb_syn"/>
    <property type="match status" value="1"/>
</dbReference>
<dbReference type="Proteomes" id="UP000479190">
    <property type="component" value="Unassembled WGS sequence"/>
</dbReference>
<evidence type="ECO:0000256" key="6">
    <source>
        <dbReference type="ARBA" id="ARBA00022679"/>
    </source>
</evidence>
<dbReference type="PANTHER" id="PTHR10192:SF5">
    <property type="entry name" value="GEPHYRIN"/>
    <property type="match status" value="1"/>
</dbReference>
<name>A0A6H5JBB2_9HYME</name>
<evidence type="ECO:0000256" key="9">
    <source>
        <dbReference type="ARBA" id="ARBA00022840"/>
    </source>
</evidence>
<keyword evidence="6" id="KW-0808">Transferase</keyword>
<dbReference type="Pfam" id="PF00994">
    <property type="entry name" value="MoCF_biosynth"/>
    <property type="match status" value="1"/>
</dbReference>
<keyword evidence="5" id="KW-0500">Molybdenum</keyword>
<comment type="pathway">
    <text evidence="2">Cofactor biosynthesis; molybdopterin biosynthesis.</text>
</comment>
<evidence type="ECO:0000313" key="16">
    <source>
        <dbReference type="Proteomes" id="UP000479190"/>
    </source>
</evidence>
<feature type="domain" description="MoaB/Mog" evidence="14">
    <location>
        <begin position="7"/>
        <end position="157"/>
    </location>
</feature>
<keyword evidence="11" id="KW-0501">Molybdenum cofactor biosynthesis</keyword>
<dbReference type="SUPFAM" id="SSF63882">
    <property type="entry name" value="MoeA N-terminal region -like"/>
    <property type="match status" value="1"/>
</dbReference>
<evidence type="ECO:0000259" key="14">
    <source>
        <dbReference type="SMART" id="SM00852"/>
    </source>
</evidence>
<sequence length="851" mass="94299">MPLITYGILTVSDSCYAKENVDKSGPLLKKLISTTKNLEDYESRIECCNVVPDKISAIEAILIEWSDKRGINVIFTTGGTGFSPRDVTPEATKNVIQRETPGFTHAMFTKSYEATPLACLSRAASGIRGKTLIINFPGSPKAVEECYHAVQRAIPHAVDLLCDQLQFVKDTHAKILKQEKLCGCSHKKGNVSLNLNNVAGRLRESPYPMITIEESQDILLKTCDNDLPFVTIDIWECLGRVLAETVYSPCNLPPFRASIKDGYAVIASDGKGKRLVLSGIEAGHEPEKIKIKPGTCVRINTGAPVPHDADAVVQVEDTILSQATPDGNEELEIEILTEPVVGQDIRENDMFLALEGALGNADVIVTTGSVSMGDRDMLKPMLEKRFNAKIHFVLLVFTGQSGFGHGHGPSVRTSAPESFDREQGETRRGPSQGKSATICSILSTAPFYRYLHRSCIIIADEWILAGPASRIRSGESGLDGRRSSPQRLQHWKSNQQQTDELPTRQRLAQAAPEDRREKGIEKGRCRTGDTAGIQKRRRAGSSRLRETIAAEQQQQQHRPQRQSAKLCSSDRPAAGASSSSSRSRARVTVSAYVAVQQQQQRRFCAVHDRLDYIVQRSHEWRRCRLLYTAAAAYQRPRRSAGLHTASVCVYRCAFSCVSVASTAAAWCCLEYKRERTECKGCARHRAALPIRVCRIRVLYTCCDDDACCFWPLRLKTQQSTLRSFCIQEASLTSKHNKYRSERRITLQESPTPLSKSGGGGGGNFPDSTTSSRPSLDYYTIRVTTTRLFPLILSAVEMMTISAYQALRTSLHVVPASSLLHIYPSTIACLVFIRTTDLPLMLQITVTTRERE</sequence>
<keyword evidence="10" id="KW-0460">Magnesium</keyword>
<comment type="cofactor">
    <cofactor evidence="1">
        <name>Mg(2+)</name>
        <dbReference type="ChEBI" id="CHEBI:18420"/>
    </cofactor>
</comment>
<keyword evidence="12" id="KW-0511">Multifunctional enzyme</keyword>
<accession>A0A6H5JBB2</accession>
<protein>
    <recommendedName>
        <fullName evidence="14">MoaB/Mog domain-containing protein</fullName>
    </recommendedName>
</protein>
<dbReference type="PANTHER" id="PTHR10192">
    <property type="entry name" value="MOLYBDOPTERIN BIOSYNTHESIS PROTEIN"/>
    <property type="match status" value="1"/>
</dbReference>
<dbReference type="InterPro" id="IPR036425">
    <property type="entry name" value="MoaB/Mog-like_dom_sf"/>
</dbReference>
<proteinExistence type="inferred from homology"/>
<dbReference type="FunFam" id="2.170.190.11:FF:000001">
    <property type="entry name" value="Molybdopterin molybdenumtransferase"/>
    <property type="match status" value="1"/>
</dbReference>
<evidence type="ECO:0000256" key="13">
    <source>
        <dbReference type="SAM" id="MobiDB-lite"/>
    </source>
</evidence>
<dbReference type="SUPFAM" id="SSF53218">
    <property type="entry name" value="Molybdenum cofactor biosynthesis proteins"/>
    <property type="match status" value="2"/>
</dbReference>
<dbReference type="InterPro" id="IPR005110">
    <property type="entry name" value="MoeA_linker/N"/>
</dbReference>
<dbReference type="GO" id="GO:0005524">
    <property type="term" value="F:ATP binding"/>
    <property type="evidence" value="ECO:0007669"/>
    <property type="project" value="UniProtKB-KW"/>
</dbReference>
<dbReference type="Gene3D" id="3.90.105.10">
    <property type="entry name" value="Molybdopterin biosynthesis moea protein, domain 2"/>
    <property type="match status" value="1"/>
</dbReference>
<dbReference type="GO" id="GO:0005829">
    <property type="term" value="C:cytosol"/>
    <property type="evidence" value="ECO:0007669"/>
    <property type="project" value="TreeGrafter"/>
</dbReference>
<feature type="region of interest" description="Disordered" evidence="13">
    <location>
        <begin position="738"/>
        <end position="770"/>
    </location>
</feature>
<keyword evidence="9" id="KW-0067">ATP-binding</keyword>
<feature type="region of interest" description="Disordered" evidence="13">
    <location>
        <begin position="405"/>
        <end position="435"/>
    </location>
</feature>
<dbReference type="FunFam" id="3.40.980.10:FF:000002">
    <property type="entry name" value="Molybdopterin molybdenumtransferase"/>
    <property type="match status" value="1"/>
</dbReference>
<evidence type="ECO:0000256" key="3">
    <source>
        <dbReference type="ARBA" id="ARBA00007589"/>
    </source>
</evidence>
<keyword evidence="16" id="KW-1185">Reference proteome</keyword>
<dbReference type="SMART" id="SM00852">
    <property type="entry name" value="MoCF_biosynth"/>
    <property type="match status" value="1"/>
</dbReference>
<dbReference type="Gene3D" id="2.170.190.11">
    <property type="entry name" value="Molybdopterin biosynthesis moea protein, domain 3"/>
    <property type="match status" value="1"/>
</dbReference>
<dbReference type="GO" id="GO:0046872">
    <property type="term" value="F:metal ion binding"/>
    <property type="evidence" value="ECO:0007669"/>
    <property type="project" value="UniProtKB-KW"/>
</dbReference>
<evidence type="ECO:0000256" key="1">
    <source>
        <dbReference type="ARBA" id="ARBA00001946"/>
    </source>
</evidence>
<dbReference type="InterPro" id="IPR001453">
    <property type="entry name" value="MoaB/Mog_dom"/>
</dbReference>
<evidence type="ECO:0000256" key="5">
    <source>
        <dbReference type="ARBA" id="ARBA00022505"/>
    </source>
</evidence>
<dbReference type="GO" id="GO:0006777">
    <property type="term" value="P:Mo-molybdopterin cofactor biosynthetic process"/>
    <property type="evidence" value="ECO:0007669"/>
    <property type="project" value="UniProtKB-KW"/>
</dbReference>
<evidence type="ECO:0000256" key="4">
    <source>
        <dbReference type="ARBA" id="ARBA00008339"/>
    </source>
</evidence>
<dbReference type="InterPro" id="IPR038987">
    <property type="entry name" value="MoeA-like"/>
</dbReference>
<evidence type="ECO:0000256" key="11">
    <source>
        <dbReference type="ARBA" id="ARBA00023150"/>
    </source>
</evidence>
<keyword evidence="8" id="KW-0547">Nucleotide-binding</keyword>
<feature type="region of interest" description="Disordered" evidence="13">
    <location>
        <begin position="471"/>
        <end position="582"/>
    </location>
</feature>
<dbReference type="EMBL" id="CADCXV010001505">
    <property type="protein sequence ID" value="CAB0044932.1"/>
    <property type="molecule type" value="Genomic_DNA"/>
</dbReference>
<feature type="compositionally biased region" description="Polar residues" evidence="13">
    <location>
        <begin position="483"/>
        <end position="500"/>
    </location>
</feature>
<comment type="similarity">
    <text evidence="4">In the C-terminal section; belongs to the MoeA family.</text>
</comment>
<feature type="compositionally biased region" description="Basic and acidic residues" evidence="13">
    <location>
        <begin position="418"/>
        <end position="428"/>
    </location>
</feature>
<evidence type="ECO:0000256" key="10">
    <source>
        <dbReference type="ARBA" id="ARBA00022842"/>
    </source>
</evidence>
<feature type="compositionally biased region" description="Basic and acidic residues" evidence="13">
    <location>
        <begin position="512"/>
        <end position="527"/>
    </location>
</feature>
<evidence type="ECO:0000313" key="15">
    <source>
        <dbReference type="EMBL" id="CAB0044932.1"/>
    </source>
</evidence>
<keyword evidence="7" id="KW-0479">Metal-binding</keyword>
<organism evidence="15 16">
    <name type="scientific">Trichogramma brassicae</name>
    <dbReference type="NCBI Taxonomy" id="86971"/>
    <lineage>
        <taxon>Eukaryota</taxon>
        <taxon>Metazoa</taxon>
        <taxon>Ecdysozoa</taxon>
        <taxon>Arthropoda</taxon>
        <taxon>Hexapoda</taxon>
        <taxon>Insecta</taxon>
        <taxon>Pterygota</taxon>
        <taxon>Neoptera</taxon>
        <taxon>Endopterygota</taxon>
        <taxon>Hymenoptera</taxon>
        <taxon>Apocrita</taxon>
        <taxon>Proctotrupomorpha</taxon>
        <taxon>Chalcidoidea</taxon>
        <taxon>Trichogrammatidae</taxon>
        <taxon>Trichogramma</taxon>
    </lineage>
</organism>
<dbReference type="Gene3D" id="3.40.980.10">
    <property type="entry name" value="MoaB/Mog-like domain"/>
    <property type="match status" value="2"/>
</dbReference>